<name>A0A367PJA8_CUPNE</name>
<evidence type="ECO:0000256" key="9">
    <source>
        <dbReference type="ARBA" id="ARBA00023239"/>
    </source>
</evidence>
<comment type="caution">
    <text evidence="15">Lacks conserved residue(s) required for the propagation of feature annotation.</text>
</comment>
<dbReference type="SUPFAM" id="SSF143975">
    <property type="entry name" value="IlvD/EDD N-terminal domain-like"/>
    <property type="match status" value="1"/>
</dbReference>
<evidence type="ECO:0000256" key="4">
    <source>
        <dbReference type="ARBA" id="ARBA00022714"/>
    </source>
</evidence>
<comment type="cofactor">
    <cofactor evidence="15">
        <name>[2Fe-2S] cluster</name>
        <dbReference type="ChEBI" id="CHEBI:190135"/>
    </cofactor>
    <text evidence="15">Binds 1 [2Fe-2S] cluster per subunit. This cluster acts as a Lewis acid cofactor.</text>
</comment>
<dbReference type="Proteomes" id="UP000253501">
    <property type="component" value="Unassembled WGS sequence"/>
</dbReference>
<dbReference type="GO" id="GO:0000287">
    <property type="term" value="F:magnesium ion binding"/>
    <property type="evidence" value="ECO:0007669"/>
    <property type="project" value="UniProtKB-UniRule"/>
</dbReference>
<gene>
    <name evidence="15 18" type="primary">ilvD</name>
    <name evidence="18" type="ORF">DDK22_16740</name>
</gene>
<feature type="binding site" evidence="15">
    <location>
        <position position="447"/>
    </location>
    <ligand>
        <name>Mg(2+)</name>
        <dbReference type="ChEBI" id="CHEBI:18420"/>
    </ligand>
</feature>
<dbReference type="InterPro" id="IPR000581">
    <property type="entry name" value="ILV_EDD_N"/>
</dbReference>
<dbReference type="Pfam" id="PF24877">
    <property type="entry name" value="ILV_EDD_C"/>
    <property type="match status" value="1"/>
</dbReference>
<dbReference type="PANTHER" id="PTHR21000:SF5">
    <property type="entry name" value="DIHYDROXY-ACID DEHYDRATASE, MITOCHONDRIAL"/>
    <property type="match status" value="1"/>
</dbReference>
<comment type="function">
    <text evidence="15">Functions in the biosynthesis of branched-chain amino acids. Catalyzes the dehydration of (2R,3R)-2,3-dihydroxy-3-methylpentanoate (2,3-dihydroxy-3-methylvalerate) into 2-oxo-3-methylpentanoate (2-oxo-3-methylvalerate) and of (2R)-2,3-dihydroxy-3-methylbutanoate (2,3-dihydroxyisovalerate) into 2-oxo-3-methylbutanoate (2-oxoisovalerate), the penultimate precursor to L-isoleucine and L-valine, respectively.</text>
</comment>
<dbReference type="AlphaFoldDB" id="A0A367PJA8"/>
<reference evidence="18 19" key="1">
    <citation type="submission" date="2018-04" db="EMBL/GenBank/DDBJ databases">
        <title>Cupriavidus necator CR12 genome sequencing and assembly.</title>
        <authorList>
            <person name="Ben Fekih I."/>
            <person name="Mazhar H.S."/>
            <person name="Bello S.K."/>
            <person name="Rensing C."/>
        </authorList>
    </citation>
    <scope>NUCLEOTIDE SEQUENCE [LARGE SCALE GENOMIC DNA]</scope>
    <source>
        <strain evidence="18 19">CR12</strain>
    </source>
</reference>
<evidence type="ECO:0000256" key="10">
    <source>
        <dbReference type="ARBA" id="ARBA00023304"/>
    </source>
</evidence>
<accession>A0A367PJA8</accession>
<comment type="catalytic activity">
    <reaction evidence="11">
        <text>(2R)-2,3-dihydroxy-3-methylbutanoate = 3-methyl-2-oxobutanoate + H2O</text>
        <dbReference type="Rhea" id="RHEA:24809"/>
        <dbReference type="ChEBI" id="CHEBI:11851"/>
        <dbReference type="ChEBI" id="CHEBI:15377"/>
        <dbReference type="ChEBI" id="CHEBI:49072"/>
        <dbReference type="EC" id="4.2.1.9"/>
    </reaction>
    <physiologicalReaction direction="left-to-right" evidence="11">
        <dbReference type="Rhea" id="RHEA:24810"/>
    </physiologicalReaction>
</comment>
<keyword evidence="4 15" id="KW-0001">2Fe-2S</keyword>
<evidence type="ECO:0000256" key="3">
    <source>
        <dbReference type="ARBA" id="ARBA00022605"/>
    </source>
</evidence>
<evidence type="ECO:0000256" key="11">
    <source>
        <dbReference type="ARBA" id="ARBA00029304"/>
    </source>
</evidence>
<feature type="binding site" evidence="15">
    <location>
        <position position="82"/>
    </location>
    <ligand>
        <name>Mg(2+)</name>
        <dbReference type="ChEBI" id="CHEBI:18420"/>
    </ligand>
</feature>
<dbReference type="GO" id="GO:0004160">
    <property type="term" value="F:dihydroxy-acid dehydratase activity"/>
    <property type="evidence" value="ECO:0007669"/>
    <property type="project" value="UniProtKB-UniRule"/>
</dbReference>
<dbReference type="InterPro" id="IPR056740">
    <property type="entry name" value="ILV_EDD_C"/>
</dbReference>
<evidence type="ECO:0000256" key="5">
    <source>
        <dbReference type="ARBA" id="ARBA00022723"/>
    </source>
</evidence>
<evidence type="ECO:0000256" key="12">
    <source>
        <dbReference type="ARBA" id="ARBA00029436"/>
    </source>
</evidence>
<evidence type="ECO:0000256" key="14">
    <source>
        <dbReference type="ARBA" id="ARBA00029490"/>
    </source>
</evidence>
<feature type="domain" description="Dihydroxy-acid/6-phosphogluconate dehydratase N-terminal" evidence="16">
    <location>
        <begin position="35"/>
        <end position="351"/>
    </location>
</feature>
<protein>
    <recommendedName>
        <fullName evidence="14 15">Dihydroxy-acid dehydratase</fullName>
        <shortName evidence="15">DAD</shortName>
        <ecNumber evidence="14 15">4.2.1.9</ecNumber>
    </recommendedName>
</protein>
<evidence type="ECO:0000256" key="13">
    <source>
        <dbReference type="ARBA" id="ARBA00029437"/>
    </source>
</evidence>
<comment type="pathway">
    <text evidence="13 15">Amino-acid biosynthesis; L-isoleucine biosynthesis; L-isoleucine from 2-oxobutanoate: step 3/4.</text>
</comment>
<comment type="caution">
    <text evidence="18">The sequence shown here is derived from an EMBL/GenBank/DDBJ whole genome shotgun (WGS) entry which is preliminary data.</text>
</comment>
<evidence type="ECO:0000256" key="2">
    <source>
        <dbReference type="ARBA" id="ARBA00006486"/>
    </source>
</evidence>
<keyword evidence="5 15" id="KW-0479">Metal-binding</keyword>
<keyword evidence="7 15" id="KW-0408">Iron</keyword>
<comment type="pathway">
    <text evidence="12 15">Amino-acid biosynthesis; L-valine biosynthesis; L-valine from pyruvate: step 3/4.</text>
</comment>
<dbReference type="InterPro" id="IPR050165">
    <property type="entry name" value="DHAD_IlvD/Edd"/>
</dbReference>
<dbReference type="GO" id="GO:0009099">
    <property type="term" value="P:L-valine biosynthetic process"/>
    <property type="evidence" value="ECO:0007669"/>
    <property type="project" value="UniProtKB-UniRule"/>
</dbReference>
<dbReference type="InterPro" id="IPR004404">
    <property type="entry name" value="DihydroxyA_deHydtase"/>
</dbReference>
<evidence type="ECO:0000313" key="18">
    <source>
        <dbReference type="EMBL" id="RCJ07327.1"/>
    </source>
</evidence>
<dbReference type="GO" id="GO:0009097">
    <property type="term" value="P:isoleucine biosynthetic process"/>
    <property type="evidence" value="ECO:0007669"/>
    <property type="project" value="UniProtKB-UniRule"/>
</dbReference>
<feature type="binding site" evidence="15">
    <location>
        <position position="124"/>
    </location>
    <ligand>
        <name>Mg(2+)</name>
        <dbReference type="ChEBI" id="CHEBI:18420"/>
    </ligand>
</feature>
<evidence type="ECO:0000256" key="6">
    <source>
        <dbReference type="ARBA" id="ARBA00022842"/>
    </source>
</evidence>
<dbReference type="GO" id="GO:0051537">
    <property type="term" value="F:2 iron, 2 sulfur cluster binding"/>
    <property type="evidence" value="ECO:0007669"/>
    <property type="project" value="UniProtKB-UniRule"/>
</dbReference>
<dbReference type="FunFam" id="3.50.30.80:FF:000001">
    <property type="entry name" value="Dihydroxy-acid dehydratase"/>
    <property type="match status" value="1"/>
</dbReference>
<dbReference type="EMBL" id="QDHA01000039">
    <property type="protein sequence ID" value="RCJ07327.1"/>
    <property type="molecule type" value="Genomic_DNA"/>
</dbReference>
<organism evidence="18 19">
    <name type="scientific">Cupriavidus necator</name>
    <name type="common">Alcaligenes eutrophus</name>
    <name type="synonym">Ralstonia eutropha</name>
    <dbReference type="NCBI Taxonomy" id="106590"/>
    <lineage>
        <taxon>Bacteria</taxon>
        <taxon>Pseudomonadati</taxon>
        <taxon>Pseudomonadota</taxon>
        <taxon>Betaproteobacteria</taxon>
        <taxon>Burkholderiales</taxon>
        <taxon>Burkholderiaceae</taxon>
        <taxon>Cupriavidus</taxon>
    </lineage>
</organism>
<dbReference type="PANTHER" id="PTHR21000">
    <property type="entry name" value="DIHYDROXY-ACID DEHYDRATASE DAD"/>
    <property type="match status" value="1"/>
</dbReference>
<dbReference type="NCBIfam" id="TIGR00110">
    <property type="entry name" value="ilvD"/>
    <property type="match status" value="1"/>
</dbReference>
<dbReference type="NCBIfam" id="NF002068">
    <property type="entry name" value="PRK00911.1"/>
    <property type="match status" value="1"/>
</dbReference>
<evidence type="ECO:0000313" key="19">
    <source>
        <dbReference type="Proteomes" id="UP000253501"/>
    </source>
</evidence>
<dbReference type="HAMAP" id="MF_00012">
    <property type="entry name" value="IlvD"/>
    <property type="match status" value="1"/>
</dbReference>
<comment type="catalytic activity">
    <reaction evidence="15">
        <text>(2R,3R)-2,3-dihydroxy-3-methylpentanoate = (S)-3-methyl-2-oxopentanoate + H2O</text>
        <dbReference type="Rhea" id="RHEA:27694"/>
        <dbReference type="ChEBI" id="CHEBI:15377"/>
        <dbReference type="ChEBI" id="CHEBI:35146"/>
        <dbReference type="ChEBI" id="CHEBI:49258"/>
        <dbReference type="EC" id="4.2.1.9"/>
    </reaction>
</comment>
<feature type="active site" description="Proton acceptor" evidence="15">
    <location>
        <position position="473"/>
    </location>
</feature>
<dbReference type="UniPathway" id="UPA00049">
    <property type="reaction ID" value="UER00061"/>
</dbReference>
<keyword evidence="9 15" id="KW-0456">Lyase</keyword>
<dbReference type="UniPathway" id="UPA00047">
    <property type="reaction ID" value="UER00057"/>
</dbReference>
<comment type="cofactor">
    <cofactor evidence="1 15">
        <name>Mg(2+)</name>
        <dbReference type="ChEBI" id="CHEBI:18420"/>
    </cofactor>
</comment>
<dbReference type="RefSeq" id="WP_114132873.1">
    <property type="nucleotide sequence ID" value="NZ_CP068434.1"/>
</dbReference>
<evidence type="ECO:0000259" key="16">
    <source>
        <dbReference type="Pfam" id="PF00920"/>
    </source>
</evidence>
<keyword evidence="3 15" id="KW-0028">Amino-acid biosynthesis</keyword>
<feature type="modified residue" description="N6-carboxylysine" evidence="15">
    <location>
        <position position="125"/>
    </location>
</feature>
<dbReference type="PROSITE" id="PS00887">
    <property type="entry name" value="ILVD_EDD_2"/>
    <property type="match status" value="1"/>
</dbReference>
<sequence>MAFNKRSQNITQGVARSPNRSMYYALGYQKEDFDKPMVGIANGHSTITPCNAGLQRLADAAIDAIKASGANPQVFGTPTISDGMSMGTEGMKYSLISREVIADCIETAAQGQWMDGVVVIGGCDKNMPGGMIALARTNVPGIYVYGGTIKPGNWKGKDLTIVSSFEAVGEFTAGRMSQEDFEGVEKNACPSTGSCGGMYTANTMSSSFEALGMSLLYSSTMANPDQEKVESAAESARVLVEAVKQDIKPRDIITRKSIENAVALIMATGGSTNAVLHYLAIAHAAEVEWTIDDFERIRRKVPVICNLKPSGQYVATDLHKAGGIPQVMKILLKAGMLHGDCLTITGRTLAEELENIPDTPRADQDVILPIEKALYKEGHLAILKGNLAEEGAVAKITGLKNPVITGPARVFEDEQSAMEAILADKINAGDILVLRYLGPKGGPGMPEMLAPTSAIIGKGLGESVGFITDGRFSGGTWGMVVGHVAPEAYVGGTIALVQEGDSITIDAHKLLLQLNVPDEELARRRAGWKQPAPRYTRGVLAKFSKLASTASKGAVTD</sequence>
<keyword evidence="10 15" id="KW-0100">Branched-chain amino acid biosynthesis</keyword>
<keyword evidence="6 15" id="KW-0460">Magnesium</keyword>
<dbReference type="SUPFAM" id="SSF52016">
    <property type="entry name" value="LeuD/IlvD-like"/>
    <property type="match status" value="1"/>
</dbReference>
<dbReference type="EC" id="4.2.1.9" evidence="14 15"/>
<comment type="subunit">
    <text evidence="15">Homodimer.</text>
</comment>
<evidence type="ECO:0000256" key="7">
    <source>
        <dbReference type="ARBA" id="ARBA00023004"/>
    </source>
</evidence>
<evidence type="ECO:0000259" key="17">
    <source>
        <dbReference type="Pfam" id="PF24877"/>
    </source>
</evidence>
<keyword evidence="8 15" id="KW-0411">Iron-sulfur</keyword>
<dbReference type="Pfam" id="PF00920">
    <property type="entry name" value="ILVD_EDD_N"/>
    <property type="match status" value="1"/>
</dbReference>
<evidence type="ECO:0000256" key="1">
    <source>
        <dbReference type="ARBA" id="ARBA00001946"/>
    </source>
</evidence>
<dbReference type="PROSITE" id="PS00886">
    <property type="entry name" value="ILVD_EDD_1"/>
    <property type="match status" value="1"/>
</dbReference>
<feature type="binding site" description="via carbamate group" evidence="15">
    <location>
        <position position="125"/>
    </location>
    <ligand>
        <name>Mg(2+)</name>
        <dbReference type="ChEBI" id="CHEBI:18420"/>
    </ligand>
</feature>
<dbReference type="Gene3D" id="3.50.30.80">
    <property type="entry name" value="IlvD/EDD C-terminal domain-like"/>
    <property type="match status" value="1"/>
</dbReference>
<feature type="binding site" evidence="15">
    <location>
        <position position="50"/>
    </location>
    <ligand>
        <name>[2Fe-2S] cluster</name>
        <dbReference type="ChEBI" id="CHEBI:190135"/>
    </ligand>
</feature>
<evidence type="ECO:0000256" key="8">
    <source>
        <dbReference type="ARBA" id="ARBA00023014"/>
    </source>
</evidence>
<dbReference type="InterPro" id="IPR042096">
    <property type="entry name" value="Dihydro-acid_dehy_C"/>
</dbReference>
<evidence type="ECO:0000256" key="15">
    <source>
        <dbReference type="HAMAP-Rule" id="MF_00012"/>
    </source>
</evidence>
<proteinExistence type="inferred from homology"/>
<feature type="domain" description="Dihydroxy-acid/6-phosphogluconate dehydratase C-terminal" evidence="17">
    <location>
        <begin position="365"/>
        <end position="554"/>
    </location>
</feature>
<dbReference type="InterPro" id="IPR020558">
    <property type="entry name" value="DiOHA_6PGluconate_deHydtase_CS"/>
</dbReference>
<comment type="similarity">
    <text evidence="2 15">Belongs to the IlvD/Edd family.</text>
</comment>
<dbReference type="InterPro" id="IPR037237">
    <property type="entry name" value="IlvD/EDD_N"/>
</dbReference>